<reference evidence="2 3" key="1">
    <citation type="submission" date="2020-04" db="EMBL/GenBank/DDBJ databases">
        <authorList>
            <person name="De Canck E."/>
        </authorList>
    </citation>
    <scope>NUCLEOTIDE SEQUENCE [LARGE SCALE GENOMIC DNA]</scope>
    <source>
        <strain evidence="2 3">LMG 26845</strain>
    </source>
</reference>
<keyword evidence="1" id="KW-0472">Membrane</keyword>
<organism evidence="2 3">
    <name type="scientific">Achromobacter insuavis</name>
    <dbReference type="NCBI Taxonomy" id="1287735"/>
    <lineage>
        <taxon>Bacteria</taxon>
        <taxon>Pseudomonadati</taxon>
        <taxon>Pseudomonadota</taxon>
        <taxon>Betaproteobacteria</taxon>
        <taxon>Burkholderiales</taxon>
        <taxon>Alcaligenaceae</taxon>
        <taxon>Achromobacter</taxon>
    </lineage>
</organism>
<evidence type="ECO:0000256" key="1">
    <source>
        <dbReference type="SAM" id="Phobius"/>
    </source>
</evidence>
<dbReference type="Proteomes" id="UP000507979">
    <property type="component" value="Unassembled WGS sequence"/>
</dbReference>
<evidence type="ECO:0000313" key="3">
    <source>
        <dbReference type="Proteomes" id="UP000507979"/>
    </source>
</evidence>
<evidence type="ECO:0000313" key="2">
    <source>
        <dbReference type="EMBL" id="CAB3630300.1"/>
    </source>
</evidence>
<dbReference type="EMBL" id="CADIJR010000003">
    <property type="protein sequence ID" value="CAB3630300.1"/>
    <property type="molecule type" value="Genomic_DNA"/>
</dbReference>
<accession>A0A6J4ZIK4</accession>
<dbReference type="GeneID" id="92896540"/>
<keyword evidence="3" id="KW-1185">Reference proteome</keyword>
<name>A0A6J4ZIK4_9BURK</name>
<proteinExistence type="predicted"/>
<dbReference type="AlphaFoldDB" id="A0A6J4ZIK4"/>
<keyword evidence="1" id="KW-1133">Transmembrane helix</keyword>
<sequence>MQAHPRTTWVAVLCLVFFAGLILPRIYDMKLRFPGQSEIHITEGLATFKSVGKSRAALLVVDGQEYVCAGPAYASPNCFVGKVAQVREAMEGEKLKIVWFKQSVYPFFSNRRVLLMEHDGRLLVSPDKVVADIRQGREAAPAAMVWIGFGLLLACMFMVWVIDKDEANERAYRQQADS</sequence>
<feature type="transmembrane region" description="Helical" evidence="1">
    <location>
        <begin position="6"/>
        <end position="27"/>
    </location>
</feature>
<protein>
    <submittedName>
        <fullName evidence="2">Uncharacterized protein</fullName>
    </submittedName>
</protein>
<dbReference type="RefSeq" id="WP_054428361.1">
    <property type="nucleotide sequence ID" value="NZ_CADIJR010000003.1"/>
</dbReference>
<gene>
    <name evidence="2" type="ORF">LMG26845_00694</name>
</gene>
<keyword evidence="1" id="KW-0812">Transmembrane</keyword>
<feature type="transmembrane region" description="Helical" evidence="1">
    <location>
        <begin position="143"/>
        <end position="162"/>
    </location>
</feature>